<keyword evidence="2" id="KW-1185">Reference proteome</keyword>
<evidence type="ECO:0000313" key="1">
    <source>
        <dbReference type="EMBL" id="MBB3957671.1"/>
    </source>
</evidence>
<organism evidence="1 2">
    <name type="scientific">Novosphingobium sediminicola</name>
    <dbReference type="NCBI Taxonomy" id="563162"/>
    <lineage>
        <taxon>Bacteria</taxon>
        <taxon>Pseudomonadati</taxon>
        <taxon>Pseudomonadota</taxon>
        <taxon>Alphaproteobacteria</taxon>
        <taxon>Sphingomonadales</taxon>
        <taxon>Sphingomonadaceae</taxon>
        <taxon>Novosphingobium</taxon>
    </lineage>
</organism>
<accession>A0A7W6G8T8</accession>
<gene>
    <name evidence="1" type="ORF">GGR38_004646</name>
</gene>
<dbReference type="AlphaFoldDB" id="A0A7W6G8T8"/>
<dbReference type="SUPFAM" id="SSF51182">
    <property type="entry name" value="RmlC-like cupins"/>
    <property type="match status" value="1"/>
</dbReference>
<dbReference type="RefSeq" id="WP_183629184.1">
    <property type="nucleotide sequence ID" value="NZ_JACIDX010000030.1"/>
</dbReference>
<dbReference type="EMBL" id="JACIDX010000030">
    <property type="protein sequence ID" value="MBB3957671.1"/>
    <property type="molecule type" value="Genomic_DNA"/>
</dbReference>
<name>A0A7W6G8T8_9SPHN</name>
<dbReference type="InterPro" id="IPR014710">
    <property type="entry name" value="RmlC-like_jellyroll"/>
</dbReference>
<protein>
    <submittedName>
        <fullName evidence="1">Uncharacterized protein</fullName>
    </submittedName>
</protein>
<reference evidence="1 2" key="1">
    <citation type="submission" date="2020-08" db="EMBL/GenBank/DDBJ databases">
        <title>Genomic Encyclopedia of Type Strains, Phase IV (KMG-IV): sequencing the most valuable type-strain genomes for metagenomic binning, comparative biology and taxonomic classification.</title>
        <authorList>
            <person name="Goeker M."/>
        </authorList>
    </citation>
    <scope>NUCLEOTIDE SEQUENCE [LARGE SCALE GENOMIC DNA]</scope>
    <source>
        <strain evidence="1 2">DSM 27057</strain>
    </source>
</reference>
<dbReference type="InterPro" id="IPR011051">
    <property type="entry name" value="RmlC_Cupin_sf"/>
</dbReference>
<dbReference type="Gene3D" id="2.60.120.10">
    <property type="entry name" value="Jelly Rolls"/>
    <property type="match status" value="1"/>
</dbReference>
<sequence length="283" mass="31089">MSFAQTRPASRFDLSHTALSRSATQASGEWIMRGANFVVAYANLPAGATLERDNPDESIVYFPDGMARIEAGGNVVEFGAAATVVILPPGPSLIEMTGAGRVLRLFSSAAQDLAAMAANADIYADGAPEVAPMRPWPAPHDGFKLRHYRVEDYRDRPMRMFRSANLMINIFDFDGPRDIMALSPHSHADFEQGSFAMGGQWVHSLRYPWSKQLRDWREDEHLAIGSPSLLVIPATVIHTSRSTAQGGNQLVDIFSPPRRDFCDLGYVCNGAEYPVADMEGDKE</sequence>
<evidence type="ECO:0000313" key="2">
    <source>
        <dbReference type="Proteomes" id="UP000548867"/>
    </source>
</evidence>
<proteinExistence type="predicted"/>
<comment type="caution">
    <text evidence="1">The sequence shown here is derived from an EMBL/GenBank/DDBJ whole genome shotgun (WGS) entry which is preliminary data.</text>
</comment>
<dbReference type="Proteomes" id="UP000548867">
    <property type="component" value="Unassembled WGS sequence"/>
</dbReference>